<evidence type="ECO:0000313" key="2">
    <source>
        <dbReference type="EMBL" id="CAF4653173.1"/>
    </source>
</evidence>
<dbReference type="CDD" id="cd21451">
    <property type="entry name" value="DLC-like_TCTEX1D"/>
    <property type="match status" value="1"/>
</dbReference>
<proteinExistence type="inferred from homology"/>
<protein>
    <submittedName>
        <fullName evidence="3">Uncharacterized protein</fullName>
    </submittedName>
</protein>
<comment type="similarity">
    <text evidence="1">Belongs to the dynein light chain Tctex-type family.</text>
</comment>
<sequence length="77" mass="8570">SKVKHYLSSTIGGSAQRYKIVVHLTVFQKIPAGLHVASRCLWDTRTDNSVTIKMQGVDCDILVVVFLCHTDVRAIKT</sequence>
<evidence type="ECO:0000313" key="4">
    <source>
        <dbReference type="Proteomes" id="UP000681720"/>
    </source>
</evidence>
<dbReference type="EMBL" id="CAJOBJ010115863">
    <property type="protein sequence ID" value="CAF4653173.1"/>
    <property type="molecule type" value="Genomic_DNA"/>
</dbReference>
<dbReference type="EMBL" id="CAJOBJ010201078">
    <property type="protein sequence ID" value="CAF4983319.1"/>
    <property type="molecule type" value="Genomic_DNA"/>
</dbReference>
<dbReference type="GO" id="GO:0005737">
    <property type="term" value="C:cytoplasm"/>
    <property type="evidence" value="ECO:0007669"/>
    <property type="project" value="TreeGrafter"/>
</dbReference>
<comment type="caution">
    <text evidence="3">The sequence shown here is derived from an EMBL/GenBank/DDBJ whole genome shotgun (WGS) entry which is preliminary data.</text>
</comment>
<feature type="non-terminal residue" evidence="3">
    <location>
        <position position="1"/>
    </location>
</feature>
<dbReference type="GO" id="GO:0007018">
    <property type="term" value="P:microtubule-based movement"/>
    <property type="evidence" value="ECO:0007669"/>
    <property type="project" value="TreeGrafter"/>
</dbReference>
<name>A0A8S3DA81_9BILA</name>
<evidence type="ECO:0000313" key="3">
    <source>
        <dbReference type="EMBL" id="CAF4983319.1"/>
    </source>
</evidence>
<dbReference type="GO" id="GO:0045505">
    <property type="term" value="F:dynein intermediate chain binding"/>
    <property type="evidence" value="ECO:0007669"/>
    <property type="project" value="TreeGrafter"/>
</dbReference>
<dbReference type="Gene3D" id="3.30.1140.40">
    <property type="entry name" value="Tctex-1"/>
    <property type="match status" value="1"/>
</dbReference>
<dbReference type="PANTHER" id="PTHR21255">
    <property type="entry name" value="T-COMPLEX-ASSOCIATED-TESTIS-EXPRESSED 1/ DYNEIN LIGHT CHAIN"/>
    <property type="match status" value="1"/>
</dbReference>
<dbReference type="GO" id="GO:0005868">
    <property type="term" value="C:cytoplasmic dynein complex"/>
    <property type="evidence" value="ECO:0007669"/>
    <property type="project" value="TreeGrafter"/>
</dbReference>
<dbReference type="Proteomes" id="UP000681720">
    <property type="component" value="Unassembled WGS sequence"/>
</dbReference>
<accession>A0A8S3DA81</accession>
<gene>
    <name evidence="2" type="ORF">GIL414_LOCUS41153</name>
    <name evidence="3" type="ORF">GIL414_LOCUS56173</name>
</gene>
<dbReference type="Pfam" id="PF03645">
    <property type="entry name" value="Tctex-1"/>
    <property type="match status" value="1"/>
</dbReference>
<organism evidence="3 4">
    <name type="scientific">Rotaria magnacalcarata</name>
    <dbReference type="NCBI Taxonomy" id="392030"/>
    <lineage>
        <taxon>Eukaryota</taxon>
        <taxon>Metazoa</taxon>
        <taxon>Spiralia</taxon>
        <taxon>Gnathifera</taxon>
        <taxon>Rotifera</taxon>
        <taxon>Eurotatoria</taxon>
        <taxon>Bdelloidea</taxon>
        <taxon>Philodinida</taxon>
        <taxon>Philodinidae</taxon>
        <taxon>Rotaria</taxon>
    </lineage>
</organism>
<reference evidence="3" key="1">
    <citation type="submission" date="2021-02" db="EMBL/GenBank/DDBJ databases">
        <authorList>
            <person name="Nowell W R."/>
        </authorList>
    </citation>
    <scope>NUCLEOTIDE SEQUENCE</scope>
</reference>
<dbReference type="InterPro" id="IPR038586">
    <property type="entry name" value="Tctex-1-like_sf"/>
</dbReference>
<dbReference type="InterPro" id="IPR005334">
    <property type="entry name" value="Tctex-1-like"/>
</dbReference>
<dbReference type="AlphaFoldDB" id="A0A8S3DA81"/>
<evidence type="ECO:0000256" key="1">
    <source>
        <dbReference type="ARBA" id="ARBA00005361"/>
    </source>
</evidence>